<dbReference type="SUPFAM" id="SSF54001">
    <property type="entry name" value="Cysteine proteinases"/>
    <property type="match status" value="1"/>
</dbReference>
<dbReference type="PANTHER" id="PTHR10183:SF379">
    <property type="entry name" value="CALPAIN-5"/>
    <property type="match status" value="1"/>
</dbReference>
<dbReference type="EMBL" id="CCKQ01007144">
    <property type="protein sequence ID" value="CDW78488.1"/>
    <property type="molecule type" value="Genomic_DNA"/>
</dbReference>
<dbReference type="GO" id="GO:0008270">
    <property type="term" value="F:zinc ion binding"/>
    <property type="evidence" value="ECO:0007669"/>
    <property type="project" value="UniProtKB-KW"/>
</dbReference>
<evidence type="ECO:0000256" key="1">
    <source>
        <dbReference type="ARBA" id="ARBA00007623"/>
    </source>
</evidence>
<comment type="similarity">
    <text evidence="1">Belongs to the peptidase C2 family.</text>
</comment>
<keyword evidence="4" id="KW-0479">Metal-binding</keyword>
<keyword evidence="5" id="KW-0677">Repeat</keyword>
<dbReference type="Pfam" id="PF00648">
    <property type="entry name" value="Peptidase_C2"/>
    <property type="match status" value="1"/>
</dbReference>
<dbReference type="FunFam" id="3.90.70.10:FF:000010">
    <property type="entry name" value="Calpain 15"/>
    <property type="match status" value="1"/>
</dbReference>
<evidence type="ECO:0000256" key="2">
    <source>
        <dbReference type="ARBA" id="ARBA00022553"/>
    </source>
</evidence>
<evidence type="ECO:0000256" key="6">
    <source>
        <dbReference type="ARBA" id="ARBA00022771"/>
    </source>
</evidence>
<dbReference type="InterPro" id="IPR011992">
    <property type="entry name" value="EF-hand-dom_pair"/>
</dbReference>
<dbReference type="SUPFAM" id="SSF47473">
    <property type="entry name" value="EF-hand"/>
    <property type="match status" value="1"/>
</dbReference>
<dbReference type="PROSITE" id="PS00139">
    <property type="entry name" value="THIOL_PROTEASE_CYS"/>
    <property type="match status" value="1"/>
</dbReference>
<dbReference type="SMART" id="SM00230">
    <property type="entry name" value="CysPc"/>
    <property type="match status" value="1"/>
</dbReference>
<sequence>MKVNNVKETTTKEIAKNIFLHTSKMSLSNTEDLAHTLYTYTVDVKEISLVDITLDFSGSSNIKLENQADLTATATIKPMTSQIVAVARAYDVQWSTQVKMKLCKRSPSMEDQEQFLKSDKQKLADEIIEAERHWSNFPVRIASQDQILQHIKKAGSNFIDNSFLPVEKSIFDPSKGQPFDRIVHWRRPREFMIPDPSKGLFEPQMFEKSIEPSDILQGNLGDCWFLCAVSCIAEMPSLVERLFLTKEYNEEGIYRVKLFKNGEWMEIVVDDYFPCLPYGGPIFSRGHGNELWVLLLEKVYAKIHGSYKNIVAGKPHEALMDLTGCPTTSYSFKDEKVQELVRNGKLWTMLKTFDKEGYIMAGGTPGEDTMTENGGANQSGGLVPGHAYSIISAAEYKGIKLLNIRNPWGNFEWDGDWSDRSYLWTEDMIRGFNAVLDENDGSFWMSFSDFCRLFDSLDVCRVASWNELRLRGRFIRYNDVMDPENEVVVSKWIYALEIPTKTHVVIGLHQEDERIEGTLPRRPYLDFGVAILKRDLDGSTLVHLKDYVIQRDCEIECILEPGSYIVVPRTTGCNIRRPSDALSQNVRLLNEGRYPTELFASTIADIFRKFDLVISNSMDFKEFKALYDIIGKKITEPEYQANIVRRYNSLDDSLTQKGFTDWFIDQTRSEGEDVIFSWLDKLGYDRDLYSVRSRLFTITFHSKPLEGTDPIEVKIRDAIGTDIDNISNRLVLEQYGRDIERGDGFRIIEKENSQEYNIYLLIIQQ</sequence>
<feature type="domain" description="Calpain catalytic" evidence="12">
    <location>
        <begin position="157"/>
        <end position="463"/>
    </location>
</feature>
<evidence type="ECO:0000256" key="8">
    <source>
        <dbReference type="ARBA" id="ARBA00022807"/>
    </source>
</evidence>
<dbReference type="Gene3D" id="3.90.70.10">
    <property type="entry name" value="Cysteine proteinases"/>
    <property type="match status" value="1"/>
</dbReference>
<organism evidence="13 14">
    <name type="scientific">Stylonychia lemnae</name>
    <name type="common">Ciliate</name>
    <dbReference type="NCBI Taxonomy" id="5949"/>
    <lineage>
        <taxon>Eukaryota</taxon>
        <taxon>Sar</taxon>
        <taxon>Alveolata</taxon>
        <taxon>Ciliophora</taxon>
        <taxon>Intramacronucleata</taxon>
        <taxon>Spirotrichea</taxon>
        <taxon>Stichotrichia</taxon>
        <taxon>Sporadotrichida</taxon>
        <taxon>Oxytrichidae</taxon>
        <taxon>Stylonychinae</taxon>
        <taxon>Stylonychia</taxon>
    </lineage>
</organism>
<keyword evidence="3 11" id="KW-0645">Protease</keyword>
<dbReference type="InterPro" id="IPR000169">
    <property type="entry name" value="Pept_cys_AS"/>
</dbReference>
<dbReference type="PRINTS" id="PR00704">
    <property type="entry name" value="CALPAIN"/>
</dbReference>
<dbReference type="InterPro" id="IPR038765">
    <property type="entry name" value="Papain-like_cys_pep_sf"/>
</dbReference>
<name>A0A078ACE3_STYLE</name>
<dbReference type="SUPFAM" id="SSF49758">
    <property type="entry name" value="Calpain large subunit, middle domain (domain III)"/>
    <property type="match status" value="1"/>
</dbReference>
<evidence type="ECO:0000256" key="7">
    <source>
        <dbReference type="ARBA" id="ARBA00022801"/>
    </source>
</evidence>
<dbReference type="OrthoDB" id="268518at2759"/>
<evidence type="ECO:0000313" key="14">
    <source>
        <dbReference type="Proteomes" id="UP000039865"/>
    </source>
</evidence>
<dbReference type="OMA" id="CEIECIL"/>
<keyword evidence="9" id="KW-0862">Zinc</keyword>
<evidence type="ECO:0000256" key="10">
    <source>
        <dbReference type="PIRSR" id="PIRSR622684-1"/>
    </source>
</evidence>
<dbReference type="CDD" id="cd00044">
    <property type="entry name" value="CysPc"/>
    <property type="match status" value="1"/>
</dbReference>
<evidence type="ECO:0000256" key="3">
    <source>
        <dbReference type="ARBA" id="ARBA00022670"/>
    </source>
</evidence>
<protein>
    <submittedName>
        <fullName evidence="13">Calpain family cysteine protease containing protein</fullName>
    </submittedName>
</protein>
<feature type="active site" evidence="10 11">
    <location>
        <position position="406"/>
    </location>
</feature>
<keyword evidence="8 11" id="KW-0788">Thiol protease</keyword>
<proteinExistence type="inferred from homology"/>
<dbReference type="GO" id="GO:0004198">
    <property type="term" value="F:calcium-dependent cysteine-type endopeptidase activity"/>
    <property type="evidence" value="ECO:0007669"/>
    <property type="project" value="InterPro"/>
</dbReference>
<evidence type="ECO:0000256" key="11">
    <source>
        <dbReference type="PROSITE-ProRule" id="PRU00239"/>
    </source>
</evidence>
<evidence type="ECO:0000256" key="5">
    <source>
        <dbReference type="ARBA" id="ARBA00022737"/>
    </source>
</evidence>
<dbReference type="InterPro" id="IPR001300">
    <property type="entry name" value="Peptidase_C2_calpain_cat"/>
</dbReference>
<dbReference type="InterPro" id="IPR022684">
    <property type="entry name" value="Calpain_cysteine_protease"/>
</dbReference>
<evidence type="ECO:0000256" key="9">
    <source>
        <dbReference type="ARBA" id="ARBA00022833"/>
    </source>
</evidence>
<keyword evidence="7 11" id="KW-0378">Hydrolase</keyword>
<evidence type="ECO:0000259" key="12">
    <source>
        <dbReference type="PROSITE" id="PS50203"/>
    </source>
</evidence>
<evidence type="ECO:0000256" key="4">
    <source>
        <dbReference type="ARBA" id="ARBA00022723"/>
    </source>
</evidence>
<dbReference type="AlphaFoldDB" id="A0A078ACE3"/>
<dbReference type="GO" id="GO:0006508">
    <property type="term" value="P:proteolysis"/>
    <property type="evidence" value="ECO:0007669"/>
    <property type="project" value="UniProtKB-KW"/>
</dbReference>
<accession>A0A078ACE3</accession>
<keyword evidence="14" id="KW-1185">Reference proteome</keyword>
<keyword evidence="2" id="KW-0597">Phosphoprotein</keyword>
<dbReference type="PROSITE" id="PS50203">
    <property type="entry name" value="CALPAIN_CAT"/>
    <property type="match status" value="1"/>
</dbReference>
<dbReference type="InterPro" id="IPR036213">
    <property type="entry name" value="Calpain_III_sf"/>
</dbReference>
<dbReference type="InParanoid" id="A0A078ACE3"/>
<reference evidence="13 14" key="1">
    <citation type="submission" date="2014-06" db="EMBL/GenBank/DDBJ databases">
        <authorList>
            <person name="Swart Estienne"/>
        </authorList>
    </citation>
    <scope>NUCLEOTIDE SEQUENCE [LARGE SCALE GENOMIC DNA]</scope>
    <source>
        <strain evidence="13 14">130c</strain>
    </source>
</reference>
<dbReference type="PANTHER" id="PTHR10183">
    <property type="entry name" value="CALPAIN"/>
    <property type="match status" value="1"/>
</dbReference>
<feature type="active site" evidence="10 11">
    <location>
        <position position="386"/>
    </location>
</feature>
<dbReference type="Proteomes" id="UP000039865">
    <property type="component" value="Unassembled WGS sequence"/>
</dbReference>
<keyword evidence="6" id="KW-0863">Zinc-finger</keyword>
<gene>
    <name evidence="13" type="primary">Contig11751.g12567</name>
    <name evidence="13" type="ORF">STYLEM_7466</name>
</gene>
<evidence type="ECO:0000313" key="13">
    <source>
        <dbReference type="EMBL" id="CDW78488.1"/>
    </source>
</evidence>
<feature type="active site" evidence="10 11">
    <location>
        <position position="223"/>
    </location>
</feature>